<reference evidence="1 2" key="1">
    <citation type="submission" date="2015-06" db="EMBL/GenBank/DDBJ databases">
        <title>Draft Genome Sequence of Parabacteroides goldsteinii with Putative Novel Metallo-Beta-Lactamases Isolated from a Blood Culture from a Human Patient.</title>
        <authorList>
            <person name="Krogh T.J."/>
            <person name="Agergaard C.N."/>
            <person name="Moller-Jensen J."/>
            <person name="Justesen U.S."/>
        </authorList>
    </citation>
    <scope>NUCLEOTIDE SEQUENCE [LARGE SCALE GENOMIC DNA]</scope>
    <source>
        <strain evidence="1 2">910340</strain>
    </source>
</reference>
<dbReference type="EMBL" id="LFJV01000086">
    <property type="protein sequence ID" value="KMM31723.1"/>
    <property type="molecule type" value="Genomic_DNA"/>
</dbReference>
<sequence length="387" mass="44807">MKVLYISRVNPFINGGGPFASRAYIDAFMELSEHFTLMIADNCIVPDNYKQSADIVYVPKRPFKEKLLFPFTGRLHRFIPFIYDYWQNINEDRFDTVVLNGGVLAGDMVDFFKSKKLKVITIHHNVERRYHKDNKTIESFGGLYAGYIKKNEKKALLNSDLNLSISNDDIQEFKDIYDLPENIRVKYLGCFENKERRTENILLQPDNCTLAITGSLHDYQTEDGITHFLKELYTPIISKYPDINIIIAGRNPGKKLIEKCKRSNIELIANPENMDAVIKKSSVYIAPARLGSGLKLRVMDGLRNGKAILTHPTSAKGYDLFHNKDYFKQYHSVEDFMEKLDYLLNNQFNPLCIKTDYEKYFLFPSGLERLKVILNEELNNESSIYKS</sequence>
<organism evidence="1 2">
    <name type="scientific">Parabacteroides goldsteinii</name>
    <dbReference type="NCBI Taxonomy" id="328812"/>
    <lineage>
        <taxon>Bacteria</taxon>
        <taxon>Pseudomonadati</taxon>
        <taxon>Bacteroidota</taxon>
        <taxon>Bacteroidia</taxon>
        <taxon>Bacteroidales</taxon>
        <taxon>Tannerellaceae</taxon>
        <taxon>Parabacteroides</taxon>
    </lineage>
</organism>
<evidence type="ECO:0000313" key="1">
    <source>
        <dbReference type="EMBL" id="KMM31723.1"/>
    </source>
</evidence>
<dbReference type="RefSeq" id="WP_048317217.1">
    <property type="nucleotide sequence ID" value="NZ_LFJV01000086.1"/>
</dbReference>
<evidence type="ECO:0000313" key="2">
    <source>
        <dbReference type="Proteomes" id="UP000036166"/>
    </source>
</evidence>
<comment type="caution">
    <text evidence="1">The sequence shown here is derived from an EMBL/GenBank/DDBJ whole genome shotgun (WGS) entry which is preliminary data.</text>
</comment>
<dbReference type="AlphaFoldDB" id="A0A0J6CEU9"/>
<dbReference type="Gene3D" id="3.40.50.2000">
    <property type="entry name" value="Glycogen Phosphorylase B"/>
    <property type="match status" value="2"/>
</dbReference>
<dbReference type="Pfam" id="PF13692">
    <property type="entry name" value="Glyco_trans_1_4"/>
    <property type="match status" value="1"/>
</dbReference>
<dbReference type="Proteomes" id="UP000036166">
    <property type="component" value="Unassembled WGS sequence"/>
</dbReference>
<dbReference type="SUPFAM" id="SSF53756">
    <property type="entry name" value="UDP-Glycosyltransferase/glycogen phosphorylase"/>
    <property type="match status" value="1"/>
</dbReference>
<dbReference type="PATRIC" id="fig|328812.4.peg.5474"/>
<evidence type="ECO:0008006" key="3">
    <source>
        <dbReference type="Google" id="ProtNLM"/>
    </source>
</evidence>
<name>A0A0J6CEU9_9BACT</name>
<gene>
    <name evidence="1" type="ORF">ACM15_21120</name>
</gene>
<proteinExistence type="predicted"/>
<accession>A0A0J6CEU9</accession>
<protein>
    <recommendedName>
        <fullName evidence="3">Glycosyltransferase</fullName>
    </recommendedName>
</protein>